<feature type="region of interest" description="Disordered" evidence="1">
    <location>
        <begin position="84"/>
        <end position="109"/>
    </location>
</feature>
<evidence type="ECO:0000313" key="2">
    <source>
        <dbReference type="EMBL" id="GAA1138661.1"/>
    </source>
</evidence>
<dbReference type="RefSeq" id="WP_343907166.1">
    <property type="nucleotide sequence ID" value="NZ_BAAAJE010000006.1"/>
</dbReference>
<dbReference type="EMBL" id="BAAAJE010000006">
    <property type="protein sequence ID" value="GAA1138661.1"/>
    <property type="molecule type" value="Genomic_DNA"/>
</dbReference>
<evidence type="ECO:0000313" key="3">
    <source>
        <dbReference type="Proteomes" id="UP001499979"/>
    </source>
</evidence>
<comment type="caution">
    <text evidence="2">The sequence shown here is derived from an EMBL/GenBank/DDBJ whole genome shotgun (WGS) entry which is preliminary data.</text>
</comment>
<keyword evidence="3" id="KW-1185">Reference proteome</keyword>
<organism evidence="2 3">
    <name type="scientific">Nocardioides aquiterrae</name>
    <dbReference type="NCBI Taxonomy" id="203799"/>
    <lineage>
        <taxon>Bacteria</taxon>
        <taxon>Bacillati</taxon>
        <taxon>Actinomycetota</taxon>
        <taxon>Actinomycetes</taxon>
        <taxon>Propionibacteriales</taxon>
        <taxon>Nocardioidaceae</taxon>
        <taxon>Nocardioides</taxon>
    </lineage>
</organism>
<evidence type="ECO:0000256" key="1">
    <source>
        <dbReference type="SAM" id="MobiDB-lite"/>
    </source>
</evidence>
<reference evidence="2 3" key="1">
    <citation type="journal article" date="2019" name="Int. J. Syst. Evol. Microbiol.">
        <title>The Global Catalogue of Microorganisms (GCM) 10K type strain sequencing project: providing services to taxonomists for standard genome sequencing and annotation.</title>
        <authorList>
            <consortium name="The Broad Institute Genomics Platform"/>
            <consortium name="The Broad Institute Genome Sequencing Center for Infectious Disease"/>
            <person name="Wu L."/>
            <person name="Ma J."/>
        </authorList>
    </citation>
    <scope>NUCLEOTIDE SEQUENCE [LARGE SCALE GENOMIC DNA]</scope>
    <source>
        <strain evidence="2 3">JCM 11813</strain>
    </source>
</reference>
<accession>A0ABN1UC57</accession>
<sequence length="109" mass="12203">MTPPKKPWAWCNRPGCETKLIFARRAGAPADAKRRPYEWEDRAPFSDLAVGCHVIVAGEAFTPRELIEHFQVTSGGMPEDKARELVSGYPWHRPHRCDSTPADTSKDAA</sequence>
<name>A0ABN1UC57_9ACTN</name>
<protein>
    <submittedName>
        <fullName evidence="2">Uncharacterized protein</fullName>
    </submittedName>
</protein>
<proteinExistence type="predicted"/>
<gene>
    <name evidence="2" type="ORF">GCM10009606_18040</name>
</gene>
<dbReference type="Proteomes" id="UP001499979">
    <property type="component" value="Unassembled WGS sequence"/>
</dbReference>